<dbReference type="InterPro" id="IPR029787">
    <property type="entry name" value="Nucleotide_cyclase"/>
</dbReference>
<dbReference type="InterPro" id="IPR035965">
    <property type="entry name" value="PAS-like_dom_sf"/>
</dbReference>
<name>A0A101ER57_9THEM</name>
<dbReference type="PROSITE" id="PS50887">
    <property type="entry name" value="GGDEF"/>
    <property type="match status" value="1"/>
</dbReference>
<dbReference type="Pfam" id="PF00990">
    <property type="entry name" value="GGDEF"/>
    <property type="match status" value="1"/>
</dbReference>
<dbReference type="InterPro" id="IPR043128">
    <property type="entry name" value="Rev_trsase/Diguanyl_cyclase"/>
</dbReference>
<dbReference type="Proteomes" id="UP000058636">
    <property type="component" value="Unassembled WGS sequence"/>
</dbReference>
<dbReference type="NCBIfam" id="TIGR00229">
    <property type="entry name" value="sensory_box"/>
    <property type="match status" value="2"/>
</dbReference>
<dbReference type="Gene3D" id="3.30.450.20">
    <property type="entry name" value="PAS domain"/>
    <property type="match status" value="2"/>
</dbReference>
<evidence type="ECO:0000313" key="3">
    <source>
        <dbReference type="Proteomes" id="UP000058636"/>
    </source>
</evidence>
<dbReference type="NCBIfam" id="TIGR00254">
    <property type="entry name" value="GGDEF"/>
    <property type="match status" value="1"/>
</dbReference>
<protein>
    <submittedName>
        <fullName evidence="2">Diguanylate cyclase with PAS/PAC sensor</fullName>
    </submittedName>
</protein>
<dbReference type="CDD" id="cd01949">
    <property type="entry name" value="GGDEF"/>
    <property type="match status" value="1"/>
</dbReference>
<comment type="caution">
    <text evidence="2">The sequence shown here is derived from an EMBL/GenBank/DDBJ whole genome shotgun (WGS) entry which is preliminary data.</text>
</comment>
<evidence type="ECO:0000256" key="1">
    <source>
        <dbReference type="SAM" id="Phobius"/>
    </source>
</evidence>
<proteinExistence type="predicted"/>
<dbReference type="PANTHER" id="PTHR46663">
    <property type="entry name" value="DIGUANYLATE CYCLASE DGCT-RELATED"/>
    <property type="match status" value="1"/>
</dbReference>
<accession>A0A101ER57</accession>
<sequence length="643" mass="74501">MKKLIWPVLLVGTVLLIIYSFLIGTPLEIHLATRWEIALPRVLFLLGSFLLNTLFSLTGSYVVLFGSVSLFLGALMNLLEFFFAFPSFFYTVKLIFYVAGSLLLLIGIFRVFLKLKRFTLMFRGLFEENNDMVIYYDPSGKIVDVNPAAEKFLGYTRIELLGKTIEEISKPGEERVLFQILNFSQNGIKTLERELLSKDGRTVLCECKLAPVYEGKKIAMIQEIARPIDDIRKIEDQIRRERKRFLTYFNNIPVLSVILREDGTVEDVNEAGCKLLGVNREQLLNKNWFDMFHESFPHETFERSFKEKMVHEGTIDGRIIRWVFIPLEENRVMVTGLDITELKENLTSLEEDKKFYQLLLDLSKSLLSLGWNDFVFKQYLLSLGEVFGSKSVALYEKKNGDFVLTASLNGSFEEILSRIPEDIDCENRMLRIPLEYETDTFAVLLIGCGKTDERLFEMARLLKNHLELIYWKLKGEERILWLAERDSLTGVYNREAFESRLAYLINLSKRYSRKLSFVFIDLDDFKRINDSKGHLVGDRVLKEFVNRLTSLLRKSDVVGRLGGDEFGIILPETDRTGAEILMKRIEEHFRESVPVDGELFSVNFSYGISVFPEDGESVEELLKVADERMYMNKFSKKRGRENV</sequence>
<dbReference type="SUPFAM" id="SSF55785">
    <property type="entry name" value="PYP-like sensor domain (PAS domain)"/>
    <property type="match status" value="2"/>
</dbReference>
<dbReference type="PANTHER" id="PTHR46663:SF2">
    <property type="entry name" value="GGDEF DOMAIN-CONTAINING PROTEIN"/>
    <property type="match status" value="1"/>
</dbReference>
<dbReference type="SUPFAM" id="SSF55073">
    <property type="entry name" value="Nucleotide cyclase"/>
    <property type="match status" value="1"/>
</dbReference>
<dbReference type="SMART" id="SM00267">
    <property type="entry name" value="GGDEF"/>
    <property type="match status" value="1"/>
</dbReference>
<feature type="transmembrane region" description="Helical" evidence="1">
    <location>
        <begin position="37"/>
        <end position="55"/>
    </location>
</feature>
<dbReference type="AlphaFoldDB" id="A0A101ER57"/>
<dbReference type="InterPro" id="IPR052163">
    <property type="entry name" value="DGC-Regulatory_Protein"/>
</dbReference>
<dbReference type="EMBL" id="LGFG01000028">
    <property type="protein sequence ID" value="KUK23384.1"/>
    <property type="molecule type" value="Genomic_DNA"/>
</dbReference>
<dbReference type="Pfam" id="PF13426">
    <property type="entry name" value="PAS_9"/>
    <property type="match status" value="2"/>
</dbReference>
<feature type="transmembrane region" description="Helical" evidence="1">
    <location>
        <begin position="62"/>
        <end position="88"/>
    </location>
</feature>
<keyword evidence="1" id="KW-1133">Transmembrane helix</keyword>
<dbReference type="PATRIC" id="fig|93930.3.peg.1363"/>
<keyword evidence="1" id="KW-0812">Transmembrane</keyword>
<dbReference type="FunFam" id="3.30.70.270:FF:000001">
    <property type="entry name" value="Diguanylate cyclase domain protein"/>
    <property type="match status" value="1"/>
</dbReference>
<organism evidence="2 3">
    <name type="scientific">Thermotoga petrophila</name>
    <dbReference type="NCBI Taxonomy" id="93929"/>
    <lineage>
        <taxon>Bacteria</taxon>
        <taxon>Thermotogati</taxon>
        <taxon>Thermotogota</taxon>
        <taxon>Thermotogae</taxon>
        <taxon>Thermotogales</taxon>
        <taxon>Thermotogaceae</taxon>
        <taxon>Thermotoga</taxon>
    </lineage>
</organism>
<feature type="transmembrane region" description="Helical" evidence="1">
    <location>
        <begin position="94"/>
        <end position="113"/>
    </location>
</feature>
<dbReference type="SMART" id="SM00091">
    <property type="entry name" value="PAS"/>
    <property type="match status" value="2"/>
</dbReference>
<evidence type="ECO:0000313" key="2">
    <source>
        <dbReference type="EMBL" id="KUK23384.1"/>
    </source>
</evidence>
<dbReference type="PROSITE" id="PS50112">
    <property type="entry name" value="PAS"/>
    <property type="match status" value="2"/>
</dbReference>
<dbReference type="Gene3D" id="3.30.70.270">
    <property type="match status" value="1"/>
</dbReference>
<reference evidence="2 3" key="1">
    <citation type="journal article" date="2015" name="MBio">
        <title>Genome-Resolved Metagenomic Analysis Reveals Roles for Candidate Phyla and Other Microbial Community Members in Biogeochemical Transformations in Oil Reservoirs.</title>
        <authorList>
            <person name="Hu P."/>
            <person name="Tom L."/>
            <person name="Singh A."/>
            <person name="Thomas B.C."/>
            <person name="Baker B.J."/>
            <person name="Piceno Y.M."/>
            <person name="Andersen G.L."/>
            <person name="Banfield J.F."/>
        </authorList>
    </citation>
    <scope>NUCLEOTIDE SEQUENCE [LARGE SCALE GENOMIC DNA]</scope>
    <source>
        <strain evidence="2">46_26</strain>
    </source>
</reference>
<keyword evidence="1" id="KW-0472">Membrane</keyword>
<dbReference type="InterPro" id="IPR000160">
    <property type="entry name" value="GGDEF_dom"/>
</dbReference>
<gene>
    <name evidence="2" type="ORF">XD57_0519</name>
</gene>
<feature type="transmembrane region" description="Helical" evidence="1">
    <location>
        <begin position="5"/>
        <end position="25"/>
    </location>
</feature>
<dbReference type="CDD" id="cd00130">
    <property type="entry name" value="PAS"/>
    <property type="match status" value="2"/>
</dbReference>
<dbReference type="InterPro" id="IPR000014">
    <property type="entry name" value="PAS"/>
</dbReference>